<feature type="transmembrane region" description="Helical" evidence="1">
    <location>
        <begin position="6"/>
        <end position="33"/>
    </location>
</feature>
<sequence length="370" mass="40754">MGVTTTVYVATALIASLAIGCALLLAGVVFLLLKRRNDKPDDGPTTQLASHDSVAYHDILESHYGSLNLAEIALYRLPSADITPLGLLASGAMADVFLGDYNGAPVAIKQLLSGQATTRHVSRLVDEIQLLALFDSSYIVALVGVTWDRPLDLKCVLEYMDGGDLRDKLARTNHTSYPWYEKLHCVLSVVEGLVYLHLLDIIHRDLKSRNVLLDDVKGAKLTDFDVSRHDTQATMTVGVGTYRWMAPEILQFDHYSVAADIYSFGMLLSELDSHAIPYAGVISETSGKPLVETAIMGMVMTGSLRPTFTYTTPLWIQNLASQCLAASPEDRPSAMKVSSVVRQHLKEDRIQTPVQRRFEGNTKQIRTLFS</sequence>
<name>T0QLG8_SAPDV</name>
<keyword evidence="3" id="KW-0808">Transferase</keyword>
<evidence type="ECO:0000313" key="4">
    <source>
        <dbReference type="Proteomes" id="UP000030762"/>
    </source>
</evidence>
<dbReference type="SMART" id="SM00220">
    <property type="entry name" value="S_TKc"/>
    <property type="match status" value="1"/>
</dbReference>
<dbReference type="VEuPathDB" id="FungiDB:SDRG_07970"/>
<dbReference type="RefSeq" id="XP_008612056.1">
    <property type="nucleotide sequence ID" value="XM_008613834.1"/>
</dbReference>
<dbReference type="OrthoDB" id="72260at2759"/>
<feature type="domain" description="Protein kinase" evidence="2">
    <location>
        <begin position="82"/>
        <end position="345"/>
    </location>
</feature>
<dbReference type="EMBL" id="JH767154">
    <property type="protein sequence ID" value="EQC34650.1"/>
    <property type="molecule type" value="Genomic_DNA"/>
</dbReference>
<dbReference type="SUPFAM" id="SSF56112">
    <property type="entry name" value="Protein kinase-like (PK-like)"/>
    <property type="match status" value="1"/>
</dbReference>
<dbReference type="InterPro" id="IPR001245">
    <property type="entry name" value="Ser-Thr/Tyr_kinase_cat_dom"/>
</dbReference>
<dbReference type="OMA" id="ATCPIDM"/>
<gene>
    <name evidence="3" type="ORF">SDRG_07970</name>
</gene>
<reference evidence="3 4" key="1">
    <citation type="submission" date="2012-04" db="EMBL/GenBank/DDBJ databases">
        <title>The Genome Sequence of Saprolegnia declina VS20.</title>
        <authorList>
            <consortium name="The Broad Institute Genome Sequencing Platform"/>
            <person name="Russ C."/>
            <person name="Nusbaum C."/>
            <person name="Tyler B."/>
            <person name="van West P."/>
            <person name="Dieguez-Uribeondo J."/>
            <person name="de Bruijn I."/>
            <person name="Tripathy S."/>
            <person name="Jiang R."/>
            <person name="Young S.K."/>
            <person name="Zeng Q."/>
            <person name="Gargeya S."/>
            <person name="Fitzgerald M."/>
            <person name="Haas B."/>
            <person name="Abouelleil A."/>
            <person name="Alvarado L."/>
            <person name="Arachchi H.M."/>
            <person name="Berlin A."/>
            <person name="Chapman S.B."/>
            <person name="Goldberg J."/>
            <person name="Griggs A."/>
            <person name="Gujja S."/>
            <person name="Hansen M."/>
            <person name="Howarth C."/>
            <person name="Imamovic A."/>
            <person name="Larimer J."/>
            <person name="McCowen C."/>
            <person name="Montmayeur A."/>
            <person name="Murphy C."/>
            <person name="Neiman D."/>
            <person name="Pearson M."/>
            <person name="Priest M."/>
            <person name="Roberts A."/>
            <person name="Saif S."/>
            <person name="Shea T."/>
            <person name="Sisk P."/>
            <person name="Sykes S."/>
            <person name="Wortman J."/>
            <person name="Nusbaum C."/>
            <person name="Birren B."/>
        </authorList>
    </citation>
    <scope>NUCLEOTIDE SEQUENCE [LARGE SCALE GENOMIC DNA]</scope>
    <source>
        <strain evidence="3 4">VS20</strain>
    </source>
</reference>
<dbReference type="STRING" id="1156394.T0QLG8"/>
<keyword evidence="1" id="KW-0812">Transmembrane</keyword>
<dbReference type="InterPro" id="IPR000719">
    <property type="entry name" value="Prot_kinase_dom"/>
</dbReference>
<dbReference type="GO" id="GO:0004674">
    <property type="term" value="F:protein serine/threonine kinase activity"/>
    <property type="evidence" value="ECO:0007669"/>
    <property type="project" value="TreeGrafter"/>
</dbReference>
<dbReference type="Gene3D" id="1.10.510.10">
    <property type="entry name" value="Transferase(Phosphotransferase) domain 1"/>
    <property type="match status" value="1"/>
</dbReference>
<evidence type="ECO:0000313" key="3">
    <source>
        <dbReference type="EMBL" id="EQC34650.1"/>
    </source>
</evidence>
<dbReference type="PRINTS" id="PR00109">
    <property type="entry name" value="TYRKINASE"/>
</dbReference>
<dbReference type="Pfam" id="PF00069">
    <property type="entry name" value="Pkinase"/>
    <property type="match status" value="1"/>
</dbReference>
<dbReference type="eggNOG" id="KOG0192">
    <property type="taxonomic scope" value="Eukaryota"/>
</dbReference>
<keyword evidence="3" id="KW-0418">Kinase</keyword>
<evidence type="ECO:0000256" key="1">
    <source>
        <dbReference type="SAM" id="Phobius"/>
    </source>
</evidence>
<evidence type="ECO:0000259" key="2">
    <source>
        <dbReference type="PROSITE" id="PS50011"/>
    </source>
</evidence>
<dbReference type="Proteomes" id="UP000030762">
    <property type="component" value="Unassembled WGS sequence"/>
</dbReference>
<protein>
    <submittedName>
        <fullName evidence="3">TKL protein kinase</fullName>
    </submittedName>
</protein>
<dbReference type="InterPro" id="IPR011009">
    <property type="entry name" value="Kinase-like_dom_sf"/>
</dbReference>
<dbReference type="InterPro" id="IPR008271">
    <property type="entry name" value="Ser/Thr_kinase_AS"/>
</dbReference>
<dbReference type="InParanoid" id="T0QLG8"/>
<keyword evidence="4" id="KW-1185">Reference proteome</keyword>
<organism evidence="3 4">
    <name type="scientific">Saprolegnia diclina (strain VS20)</name>
    <dbReference type="NCBI Taxonomy" id="1156394"/>
    <lineage>
        <taxon>Eukaryota</taxon>
        <taxon>Sar</taxon>
        <taxon>Stramenopiles</taxon>
        <taxon>Oomycota</taxon>
        <taxon>Saprolegniomycetes</taxon>
        <taxon>Saprolegniales</taxon>
        <taxon>Saprolegniaceae</taxon>
        <taxon>Saprolegnia</taxon>
    </lineage>
</organism>
<keyword evidence="1" id="KW-0472">Membrane</keyword>
<accession>T0QLG8</accession>
<dbReference type="PROSITE" id="PS00108">
    <property type="entry name" value="PROTEIN_KINASE_ST"/>
    <property type="match status" value="1"/>
</dbReference>
<keyword evidence="1" id="KW-1133">Transmembrane helix</keyword>
<dbReference type="InterPro" id="IPR051681">
    <property type="entry name" value="Ser/Thr_Kinases-Pseudokinases"/>
</dbReference>
<dbReference type="AlphaFoldDB" id="T0QLG8"/>
<dbReference type="PANTHER" id="PTHR44329">
    <property type="entry name" value="SERINE/THREONINE-PROTEIN KINASE TNNI3K-RELATED"/>
    <property type="match status" value="1"/>
</dbReference>
<dbReference type="GeneID" id="19948697"/>
<dbReference type="PROSITE" id="PS50011">
    <property type="entry name" value="PROTEIN_KINASE_DOM"/>
    <property type="match status" value="1"/>
</dbReference>
<proteinExistence type="predicted"/>
<dbReference type="PANTHER" id="PTHR44329:SF214">
    <property type="entry name" value="PROTEIN KINASE DOMAIN-CONTAINING PROTEIN"/>
    <property type="match status" value="1"/>
</dbReference>
<dbReference type="GO" id="GO:0005524">
    <property type="term" value="F:ATP binding"/>
    <property type="evidence" value="ECO:0007669"/>
    <property type="project" value="InterPro"/>
</dbReference>